<proteinExistence type="predicted"/>
<feature type="domain" description="Response regulatory" evidence="8">
    <location>
        <begin position="5"/>
        <end position="119"/>
    </location>
</feature>
<dbReference type="InterPro" id="IPR011006">
    <property type="entry name" value="CheY-like_superfamily"/>
</dbReference>
<dbReference type="GO" id="GO:0000976">
    <property type="term" value="F:transcription cis-regulatory region binding"/>
    <property type="evidence" value="ECO:0007669"/>
    <property type="project" value="TreeGrafter"/>
</dbReference>
<dbReference type="GO" id="GO:0032993">
    <property type="term" value="C:protein-DNA complex"/>
    <property type="evidence" value="ECO:0007669"/>
    <property type="project" value="TreeGrafter"/>
</dbReference>
<dbReference type="SUPFAM" id="SSF52172">
    <property type="entry name" value="CheY-like"/>
    <property type="match status" value="1"/>
</dbReference>
<sequence length="226" mass="25837">MEKIKVLLVDDDLLFGNIATKILKAADYEVYFQNSLFGIESLIMKLNPNIIILDVMVGEENSLERINDIRLAAEDIPIIFVSSDSGVETEERAVTNGAVVYLEKPFSKEKLLLWVKRYAKHSDFSNSRKINIGAYTLDTETHILSIYGNTEKTLSNTEYATIKALWINKGEVVTRQDLKDSVWQGLICSDENLNNVVYNLRKYFAKDASIHLDTLRGEGFRMWMEE</sequence>
<keyword evidence="2" id="KW-0902">Two-component regulatory system</keyword>
<evidence type="ECO:0000313" key="10">
    <source>
        <dbReference type="EMBL" id="MQN80424.1"/>
    </source>
</evidence>
<feature type="modified residue" description="4-aspartylphosphate" evidence="6">
    <location>
        <position position="54"/>
    </location>
</feature>
<evidence type="ECO:0000256" key="5">
    <source>
        <dbReference type="ARBA" id="ARBA00023163"/>
    </source>
</evidence>
<evidence type="ECO:0000256" key="1">
    <source>
        <dbReference type="ARBA" id="ARBA00022553"/>
    </source>
</evidence>
<accession>A0A6G1TYN3</accession>
<dbReference type="Pfam" id="PF00486">
    <property type="entry name" value="Trans_reg_C"/>
    <property type="match status" value="1"/>
</dbReference>
<name>A0A6G1TYN3_9BACT</name>
<evidence type="ECO:0000313" key="11">
    <source>
        <dbReference type="Proteomes" id="UP000480425"/>
    </source>
</evidence>
<dbReference type="SUPFAM" id="SSF46894">
    <property type="entry name" value="C-terminal effector domain of the bipartite response regulators"/>
    <property type="match status" value="1"/>
</dbReference>
<dbReference type="InterPro" id="IPR001867">
    <property type="entry name" value="OmpR/PhoB-type_DNA-bd"/>
</dbReference>
<dbReference type="Gene3D" id="1.10.10.10">
    <property type="entry name" value="Winged helix-like DNA-binding domain superfamily/Winged helix DNA-binding domain"/>
    <property type="match status" value="1"/>
</dbReference>
<dbReference type="InterPro" id="IPR036388">
    <property type="entry name" value="WH-like_DNA-bd_sf"/>
</dbReference>
<dbReference type="GO" id="GO:0006355">
    <property type="term" value="P:regulation of DNA-templated transcription"/>
    <property type="evidence" value="ECO:0007669"/>
    <property type="project" value="InterPro"/>
</dbReference>
<dbReference type="CDD" id="cd00383">
    <property type="entry name" value="trans_reg_C"/>
    <property type="match status" value="1"/>
</dbReference>
<keyword evidence="3" id="KW-0805">Transcription regulation</keyword>
<dbReference type="CDD" id="cd00156">
    <property type="entry name" value="REC"/>
    <property type="match status" value="1"/>
</dbReference>
<gene>
    <name evidence="10" type="ORF">F7D73_05565</name>
</gene>
<dbReference type="PANTHER" id="PTHR48111">
    <property type="entry name" value="REGULATOR OF RPOS"/>
    <property type="match status" value="1"/>
</dbReference>
<evidence type="ECO:0000256" key="6">
    <source>
        <dbReference type="PROSITE-ProRule" id="PRU00169"/>
    </source>
</evidence>
<dbReference type="AlphaFoldDB" id="A0A6G1TYN3"/>
<keyword evidence="5" id="KW-0804">Transcription</keyword>
<dbReference type="GO" id="GO:0000156">
    <property type="term" value="F:phosphorelay response regulator activity"/>
    <property type="evidence" value="ECO:0007669"/>
    <property type="project" value="TreeGrafter"/>
</dbReference>
<reference evidence="10 11" key="1">
    <citation type="submission" date="2019-09" db="EMBL/GenBank/DDBJ databases">
        <title>Distinct polysaccharide growth profiles of human intestinal Prevotella copri isolates.</title>
        <authorList>
            <person name="Fehlner-Peach H."/>
            <person name="Magnabosco C."/>
            <person name="Raghavan V."/>
            <person name="Scher J.U."/>
            <person name="Tett A."/>
            <person name="Cox L.M."/>
            <person name="Gottsegen C."/>
            <person name="Watters A."/>
            <person name="Wiltshire- Gordon J.D."/>
            <person name="Segata N."/>
            <person name="Bonneau R."/>
            <person name="Littman D.R."/>
        </authorList>
    </citation>
    <scope>NUCLEOTIDE SEQUENCE [LARGE SCALE GENOMIC DNA]</scope>
    <source>
        <strain evidence="11">iA622</strain>
    </source>
</reference>
<dbReference type="PROSITE" id="PS51755">
    <property type="entry name" value="OMPR_PHOB"/>
    <property type="match status" value="1"/>
</dbReference>
<dbReference type="PANTHER" id="PTHR48111:SF1">
    <property type="entry name" value="TWO-COMPONENT RESPONSE REGULATOR ORR33"/>
    <property type="match status" value="1"/>
</dbReference>
<evidence type="ECO:0000256" key="7">
    <source>
        <dbReference type="PROSITE-ProRule" id="PRU01091"/>
    </source>
</evidence>
<dbReference type="EMBL" id="VZCB01000047">
    <property type="protein sequence ID" value="MQN80424.1"/>
    <property type="molecule type" value="Genomic_DNA"/>
</dbReference>
<dbReference type="OrthoDB" id="1524092at2"/>
<dbReference type="GO" id="GO:0005829">
    <property type="term" value="C:cytosol"/>
    <property type="evidence" value="ECO:0007669"/>
    <property type="project" value="TreeGrafter"/>
</dbReference>
<dbReference type="InterPro" id="IPR016032">
    <property type="entry name" value="Sig_transdc_resp-reg_C-effctor"/>
</dbReference>
<dbReference type="InterPro" id="IPR001789">
    <property type="entry name" value="Sig_transdc_resp-reg_receiver"/>
</dbReference>
<evidence type="ECO:0000259" key="8">
    <source>
        <dbReference type="PROSITE" id="PS50110"/>
    </source>
</evidence>
<evidence type="ECO:0000256" key="3">
    <source>
        <dbReference type="ARBA" id="ARBA00023015"/>
    </source>
</evidence>
<dbReference type="Proteomes" id="UP000480425">
    <property type="component" value="Unassembled WGS sequence"/>
</dbReference>
<dbReference type="SMART" id="SM00862">
    <property type="entry name" value="Trans_reg_C"/>
    <property type="match status" value="1"/>
</dbReference>
<feature type="DNA-binding region" description="OmpR/PhoB-type" evidence="7">
    <location>
        <begin position="127"/>
        <end position="224"/>
    </location>
</feature>
<evidence type="ECO:0000256" key="4">
    <source>
        <dbReference type="ARBA" id="ARBA00023125"/>
    </source>
</evidence>
<evidence type="ECO:0000259" key="9">
    <source>
        <dbReference type="PROSITE" id="PS51755"/>
    </source>
</evidence>
<evidence type="ECO:0000256" key="2">
    <source>
        <dbReference type="ARBA" id="ARBA00023012"/>
    </source>
</evidence>
<keyword evidence="1 6" id="KW-0597">Phosphoprotein</keyword>
<dbReference type="RefSeq" id="WP_153122895.1">
    <property type="nucleotide sequence ID" value="NZ_VZCB01000047.1"/>
</dbReference>
<dbReference type="Gene3D" id="3.40.50.2300">
    <property type="match status" value="1"/>
</dbReference>
<keyword evidence="4 7" id="KW-0238">DNA-binding</keyword>
<feature type="domain" description="OmpR/PhoB-type" evidence="9">
    <location>
        <begin position="127"/>
        <end position="224"/>
    </location>
</feature>
<dbReference type="SMART" id="SM00448">
    <property type="entry name" value="REC"/>
    <property type="match status" value="1"/>
</dbReference>
<dbReference type="PROSITE" id="PS50110">
    <property type="entry name" value="RESPONSE_REGULATORY"/>
    <property type="match status" value="1"/>
</dbReference>
<protein>
    <submittedName>
        <fullName evidence="10">Response regulator transcription factor</fullName>
    </submittedName>
</protein>
<organism evidence="10 11">
    <name type="scientific">Segatella copri</name>
    <dbReference type="NCBI Taxonomy" id="165179"/>
    <lineage>
        <taxon>Bacteria</taxon>
        <taxon>Pseudomonadati</taxon>
        <taxon>Bacteroidota</taxon>
        <taxon>Bacteroidia</taxon>
        <taxon>Bacteroidales</taxon>
        <taxon>Prevotellaceae</taxon>
        <taxon>Segatella</taxon>
    </lineage>
</organism>
<dbReference type="Pfam" id="PF00072">
    <property type="entry name" value="Response_reg"/>
    <property type="match status" value="1"/>
</dbReference>
<comment type="caution">
    <text evidence="10">The sequence shown here is derived from an EMBL/GenBank/DDBJ whole genome shotgun (WGS) entry which is preliminary data.</text>
</comment>
<dbReference type="InterPro" id="IPR039420">
    <property type="entry name" value="WalR-like"/>
</dbReference>